<comment type="cofactor">
    <cofactor evidence="2 18">
        <name>NAD(+)</name>
        <dbReference type="ChEBI" id="CHEBI:57540"/>
    </cofactor>
</comment>
<dbReference type="EMBL" id="VMHE01000001">
    <property type="protein sequence ID" value="TSJ67560.1"/>
    <property type="molecule type" value="Genomic_DNA"/>
</dbReference>
<dbReference type="GO" id="GO:0000166">
    <property type="term" value="F:nucleotide binding"/>
    <property type="evidence" value="ECO:0007669"/>
    <property type="project" value="UniProtKB-KW"/>
</dbReference>
<evidence type="ECO:0000259" key="19">
    <source>
        <dbReference type="Pfam" id="PF01761"/>
    </source>
</evidence>
<dbReference type="Gene3D" id="1.20.1090.10">
    <property type="entry name" value="Dehydroquinate synthase-like - alpha domain"/>
    <property type="match status" value="1"/>
</dbReference>
<dbReference type="PANTHER" id="PTHR43622:SF7">
    <property type="entry name" value="3-DEHYDROQUINATE SYNTHASE, CHLOROPLASTIC"/>
    <property type="match status" value="1"/>
</dbReference>
<dbReference type="InterPro" id="IPR050071">
    <property type="entry name" value="Dehydroquinate_synthase"/>
</dbReference>
<dbReference type="InterPro" id="IPR030960">
    <property type="entry name" value="DHQS/DOIS_N"/>
</dbReference>
<comment type="caution">
    <text evidence="18">Lacks conserved residue(s) required for the propagation of feature annotation.</text>
</comment>
<evidence type="ECO:0000256" key="18">
    <source>
        <dbReference type="HAMAP-Rule" id="MF_00110"/>
    </source>
</evidence>
<keyword evidence="15 18" id="KW-0057">Aromatic amino acid biosynthesis</keyword>
<sequence length="382" mass="43476">MEEGSCRLQRKDSFILIGLSVRAQSRDYQIFIDSGLRFQLAELLDSSIEKLVIVTDEHVKKYYLDDCLHELKSSFPVNVYVIPPGEQSKSMEQYKSLQQFLLNQRITRKSAILALGGGVVGDLAGFAAATFARGIGFIQMPTTILAHDSSIGGKVAVNLDGKKNIIGSFYPPHQVIFDLEMFQTLNEQEIRSGLAEMVKHGLIADQKLYDSLLSSIKVDFDLSSNDFKHLLVQSIQVKNKIVEKDEKETGIRKFLNFGHSFGHALEAAHMNSRTHGECVMLGMIFALWLSNEKFNHLKGFSFQRLMDWVKQMDYPLQLDDVTSAELLNNMKFDKKNTQDELQLVLLKQIGSPCLQNINVYTMESYLNEFITKWNQGEFNWLK</sequence>
<dbReference type="GO" id="GO:0046872">
    <property type="term" value="F:metal ion binding"/>
    <property type="evidence" value="ECO:0007669"/>
    <property type="project" value="UniProtKB-KW"/>
</dbReference>
<evidence type="ECO:0000256" key="4">
    <source>
        <dbReference type="ARBA" id="ARBA00004496"/>
    </source>
</evidence>
<feature type="domain" description="3-dehydroquinate synthase N-terminal" evidence="19">
    <location>
        <begin position="80"/>
        <end position="191"/>
    </location>
</feature>
<comment type="function">
    <text evidence="18">Catalyzes the conversion of 3-deoxy-D-arabino-heptulosonate 7-phosphate (DAHP) to dehydroquinate (DHQ).</text>
</comment>
<dbReference type="GO" id="GO:0009073">
    <property type="term" value="P:aromatic amino acid family biosynthetic process"/>
    <property type="evidence" value="ECO:0007669"/>
    <property type="project" value="UniProtKB-KW"/>
</dbReference>
<dbReference type="GO" id="GO:0009423">
    <property type="term" value="P:chorismate biosynthetic process"/>
    <property type="evidence" value="ECO:0007669"/>
    <property type="project" value="UniProtKB-UniRule"/>
</dbReference>
<comment type="cofactor">
    <cofactor evidence="18">
        <name>Co(2+)</name>
        <dbReference type="ChEBI" id="CHEBI:48828"/>
    </cofactor>
    <cofactor evidence="18">
        <name>Zn(2+)</name>
        <dbReference type="ChEBI" id="CHEBI:29105"/>
    </cofactor>
    <text evidence="18">Binds 1 divalent metal cation per subunit. Can use either Co(2+) or Zn(2+).</text>
</comment>
<comment type="pathway">
    <text evidence="5 18">Metabolic intermediate biosynthesis; chorismate biosynthesis; chorismate from D-erythrose 4-phosphate and phosphoenolpyruvate: step 2/7.</text>
</comment>
<dbReference type="CDD" id="cd08195">
    <property type="entry name" value="DHQS"/>
    <property type="match status" value="1"/>
</dbReference>
<comment type="subcellular location">
    <subcellularLocation>
        <location evidence="4 18">Cytoplasm</location>
    </subcellularLocation>
</comment>
<dbReference type="OrthoDB" id="9806583at2"/>
<keyword evidence="12 18" id="KW-0547">Nucleotide-binding</keyword>
<dbReference type="SUPFAM" id="SSF56796">
    <property type="entry name" value="Dehydroquinate synthase-like"/>
    <property type="match status" value="1"/>
</dbReference>
<evidence type="ECO:0000256" key="11">
    <source>
        <dbReference type="ARBA" id="ARBA00022723"/>
    </source>
</evidence>
<evidence type="ECO:0000256" key="15">
    <source>
        <dbReference type="ARBA" id="ARBA00023141"/>
    </source>
</evidence>
<feature type="domain" description="3-dehydroquinate synthase C-terminal" evidence="20">
    <location>
        <begin position="193"/>
        <end position="336"/>
    </location>
</feature>
<proteinExistence type="inferred from homology"/>
<dbReference type="UniPathway" id="UPA00053">
    <property type="reaction ID" value="UER00085"/>
</dbReference>
<evidence type="ECO:0000256" key="3">
    <source>
        <dbReference type="ARBA" id="ARBA00001947"/>
    </source>
</evidence>
<dbReference type="InterPro" id="IPR016037">
    <property type="entry name" value="DHQ_synth_AroB"/>
</dbReference>
<dbReference type="PANTHER" id="PTHR43622">
    <property type="entry name" value="3-DEHYDROQUINATE SYNTHASE"/>
    <property type="match status" value="1"/>
</dbReference>
<dbReference type="HAMAP" id="MF_00110">
    <property type="entry name" value="DHQ_synthase"/>
    <property type="match status" value="1"/>
</dbReference>
<dbReference type="GO" id="GO:0008652">
    <property type="term" value="P:amino acid biosynthetic process"/>
    <property type="evidence" value="ECO:0007669"/>
    <property type="project" value="UniProtKB-KW"/>
</dbReference>
<evidence type="ECO:0000259" key="20">
    <source>
        <dbReference type="Pfam" id="PF24621"/>
    </source>
</evidence>
<reference evidence="21 22" key="1">
    <citation type="submission" date="2019-07" db="EMBL/GenBank/DDBJ databases">
        <title>Allobacillus sp. nov. SKP isolated from shrimp paste of Euphausiacea.</title>
        <authorList>
            <person name="Kanchanasin P."/>
            <person name="Tanasupawat S."/>
            <person name="Shi W."/>
            <person name="Wu L."/>
            <person name="Ma J."/>
        </authorList>
    </citation>
    <scope>NUCLEOTIDE SEQUENCE [LARGE SCALE GENOMIC DNA]</scope>
    <source>
        <strain evidence="21 22">SKP4-8</strain>
    </source>
</reference>
<feature type="binding site" evidence="18">
    <location>
        <begin position="142"/>
        <end position="143"/>
    </location>
    <ligand>
        <name>NAD(+)</name>
        <dbReference type="ChEBI" id="CHEBI:57540"/>
    </ligand>
</feature>
<dbReference type="Gene3D" id="3.40.50.1970">
    <property type="match status" value="1"/>
</dbReference>
<gene>
    <name evidence="18" type="primary">aroB</name>
    <name evidence="21" type="ORF">FPQ13_00390</name>
</gene>
<dbReference type="FunFam" id="3.40.50.1970:FF:000007">
    <property type="entry name" value="Pentafunctional AROM polypeptide"/>
    <property type="match status" value="1"/>
</dbReference>
<evidence type="ECO:0000256" key="8">
    <source>
        <dbReference type="ARBA" id="ARBA00017684"/>
    </source>
</evidence>
<evidence type="ECO:0000256" key="9">
    <source>
        <dbReference type="ARBA" id="ARBA00022490"/>
    </source>
</evidence>
<dbReference type="PIRSF" id="PIRSF001455">
    <property type="entry name" value="DHQ_synth"/>
    <property type="match status" value="1"/>
</dbReference>
<keyword evidence="13 18" id="KW-0862">Zinc</keyword>
<feature type="binding site" evidence="18">
    <location>
        <position position="259"/>
    </location>
    <ligand>
        <name>Zn(2+)</name>
        <dbReference type="ChEBI" id="CHEBI:29105"/>
    </ligand>
</feature>
<evidence type="ECO:0000256" key="12">
    <source>
        <dbReference type="ARBA" id="ARBA00022741"/>
    </source>
</evidence>
<evidence type="ECO:0000256" key="13">
    <source>
        <dbReference type="ARBA" id="ARBA00022833"/>
    </source>
</evidence>
<dbReference type="InterPro" id="IPR056179">
    <property type="entry name" value="DHQS_C"/>
</dbReference>
<keyword evidence="14 18" id="KW-0520">NAD</keyword>
<comment type="catalytic activity">
    <reaction evidence="1 18">
        <text>7-phospho-2-dehydro-3-deoxy-D-arabino-heptonate = 3-dehydroquinate + phosphate</text>
        <dbReference type="Rhea" id="RHEA:21968"/>
        <dbReference type="ChEBI" id="CHEBI:32364"/>
        <dbReference type="ChEBI" id="CHEBI:43474"/>
        <dbReference type="ChEBI" id="CHEBI:58394"/>
        <dbReference type="EC" id="4.2.3.4"/>
    </reaction>
</comment>
<keyword evidence="11 18" id="KW-0479">Metal-binding</keyword>
<organism evidence="21 22">
    <name type="scientific">Allobacillus salarius</name>
    <dbReference type="NCBI Taxonomy" id="1955272"/>
    <lineage>
        <taxon>Bacteria</taxon>
        <taxon>Bacillati</taxon>
        <taxon>Bacillota</taxon>
        <taxon>Bacilli</taxon>
        <taxon>Bacillales</taxon>
        <taxon>Bacillaceae</taxon>
        <taxon>Allobacillus</taxon>
    </lineage>
</organism>
<accession>A0A556PT46</accession>
<evidence type="ECO:0000256" key="10">
    <source>
        <dbReference type="ARBA" id="ARBA00022605"/>
    </source>
</evidence>
<evidence type="ECO:0000313" key="22">
    <source>
        <dbReference type="Proteomes" id="UP000316425"/>
    </source>
</evidence>
<feature type="binding site" evidence="18">
    <location>
        <position position="275"/>
    </location>
    <ligand>
        <name>Zn(2+)</name>
        <dbReference type="ChEBI" id="CHEBI:29105"/>
    </ligand>
</feature>
<name>A0A556PT46_9BACI</name>
<dbReference type="EC" id="4.2.3.4" evidence="7 18"/>
<dbReference type="NCBIfam" id="TIGR01357">
    <property type="entry name" value="aroB"/>
    <property type="match status" value="1"/>
</dbReference>
<keyword evidence="22" id="KW-1185">Reference proteome</keyword>
<comment type="cofactor">
    <cofactor evidence="3">
        <name>Zn(2+)</name>
        <dbReference type="ChEBI" id="CHEBI:29105"/>
    </cofactor>
</comment>
<keyword evidence="9 18" id="KW-0963">Cytoplasm</keyword>
<dbReference type="InterPro" id="IPR030963">
    <property type="entry name" value="DHQ_synth_fam"/>
</dbReference>
<evidence type="ECO:0000256" key="14">
    <source>
        <dbReference type="ARBA" id="ARBA00023027"/>
    </source>
</evidence>
<dbReference type="Pfam" id="PF01761">
    <property type="entry name" value="DHQ_synthase"/>
    <property type="match status" value="1"/>
</dbReference>
<feature type="binding site" evidence="18">
    <location>
        <position position="163"/>
    </location>
    <ligand>
        <name>NAD(+)</name>
        <dbReference type="ChEBI" id="CHEBI:57540"/>
    </ligand>
</feature>
<evidence type="ECO:0000256" key="1">
    <source>
        <dbReference type="ARBA" id="ARBA00001393"/>
    </source>
</evidence>
<keyword evidence="10 18" id="KW-0028">Amino-acid biosynthesis</keyword>
<feature type="binding site" evidence="18">
    <location>
        <begin position="118"/>
        <end position="122"/>
    </location>
    <ligand>
        <name>NAD(+)</name>
        <dbReference type="ChEBI" id="CHEBI:57540"/>
    </ligand>
</feature>
<evidence type="ECO:0000256" key="16">
    <source>
        <dbReference type="ARBA" id="ARBA00023239"/>
    </source>
</evidence>
<protein>
    <recommendedName>
        <fullName evidence="8 18">3-dehydroquinate synthase</fullName>
        <shortName evidence="18">DHQS</shortName>
        <ecNumber evidence="7 18">4.2.3.4</ecNumber>
    </recommendedName>
</protein>
<evidence type="ECO:0000256" key="7">
    <source>
        <dbReference type="ARBA" id="ARBA00013031"/>
    </source>
</evidence>
<dbReference type="GO" id="GO:0003856">
    <property type="term" value="F:3-dehydroquinate synthase activity"/>
    <property type="evidence" value="ECO:0007669"/>
    <property type="project" value="UniProtKB-UniRule"/>
</dbReference>
<evidence type="ECO:0000313" key="21">
    <source>
        <dbReference type="EMBL" id="TSJ67560.1"/>
    </source>
</evidence>
<dbReference type="Proteomes" id="UP000316425">
    <property type="component" value="Unassembled WGS sequence"/>
</dbReference>
<feature type="binding site" evidence="18">
    <location>
        <position position="154"/>
    </location>
    <ligand>
        <name>NAD(+)</name>
        <dbReference type="ChEBI" id="CHEBI:57540"/>
    </ligand>
</feature>
<evidence type="ECO:0000256" key="2">
    <source>
        <dbReference type="ARBA" id="ARBA00001911"/>
    </source>
</evidence>
<keyword evidence="17 18" id="KW-0170">Cobalt</keyword>
<keyword evidence="16 18" id="KW-0456">Lyase</keyword>
<comment type="caution">
    <text evidence="21">The sequence shown here is derived from an EMBL/GenBank/DDBJ whole genome shotgun (WGS) entry which is preliminary data.</text>
</comment>
<dbReference type="GO" id="GO:0005737">
    <property type="term" value="C:cytoplasm"/>
    <property type="evidence" value="ECO:0007669"/>
    <property type="project" value="UniProtKB-SubCell"/>
</dbReference>
<evidence type="ECO:0000256" key="5">
    <source>
        <dbReference type="ARBA" id="ARBA00004661"/>
    </source>
</evidence>
<feature type="binding site" evidence="18">
    <location>
        <position position="196"/>
    </location>
    <ligand>
        <name>Zn(2+)</name>
        <dbReference type="ChEBI" id="CHEBI:29105"/>
    </ligand>
</feature>
<dbReference type="Pfam" id="PF24621">
    <property type="entry name" value="DHQS_C"/>
    <property type="match status" value="1"/>
</dbReference>
<evidence type="ECO:0000256" key="17">
    <source>
        <dbReference type="ARBA" id="ARBA00023285"/>
    </source>
</evidence>
<dbReference type="AlphaFoldDB" id="A0A556PT46"/>
<comment type="similarity">
    <text evidence="6 18">Belongs to the sugar phosphate cyclases superfamily. Dehydroquinate synthase family.</text>
</comment>
<evidence type="ECO:0000256" key="6">
    <source>
        <dbReference type="ARBA" id="ARBA00005412"/>
    </source>
</evidence>